<dbReference type="Proteomes" id="UP000257317">
    <property type="component" value="Unassembled WGS sequence"/>
</dbReference>
<evidence type="ECO:0000313" key="1">
    <source>
        <dbReference type="EMBL" id="GBG04642.1"/>
    </source>
</evidence>
<reference evidence="2" key="1">
    <citation type="submission" date="2018-03" db="EMBL/GenBank/DDBJ databases">
        <title>New taxa in the Lactobacillus gasseri group.</title>
        <authorList>
            <person name="Tanizawa Y."/>
            <person name="Tohno M."/>
            <person name="Endo A."/>
            <person name="Arita M."/>
        </authorList>
    </citation>
    <scope>NUCLEOTIDE SEQUENCE [LARGE SCALE GENOMIC DNA]</scope>
    <source>
        <strain evidence="2">DSM 24759</strain>
    </source>
</reference>
<gene>
    <name evidence="1" type="ORF">LrDSM24759_05560</name>
</gene>
<evidence type="ECO:0008006" key="3">
    <source>
        <dbReference type="Google" id="ProtNLM"/>
    </source>
</evidence>
<name>A0A2Z6TF47_9LACO</name>
<keyword evidence="2" id="KW-1185">Reference proteome</keyword>
<sequence length="243" mass="28610">MKVTYLDRTYIQFIREYDGKNHNLPKDATDYQRLLQFLKDNHLEADYQTGVNYHNRTLKGQFKYPENMKVQLKKDSKKEKNNDARMIEYIFNIKTGQLVSEWNTYDKHMINGKIDSNPADYSEDDLYQIANTESFNYGVPKGNHKKLSRQYKETHNKLDISHPEDPALRDAATDKYVSERDRSKGGEYIDIVSAGGEKDIKAWNKIPDSQKAKKYKEYSQWALVRMNNNQSFGFSEYMKADKK</sequence>
<organism evidence="1 2">
    <name type="scientific">Lactobacillus rodentium</name>
    <dbReference type="NCBI Taxonomy" id="947835"/>
    <lineage>
        <taxon>Bacteria</taxon>
        <taxon>Bacillati</taxon>
        <taxon>Bacillota</taxon>
        <taxon>Bacilli</taxon>
        <taxon>Lactobacillales</taxon>
        <taxon>Lactobacillaceae</taxon>
        <taxon>Lactobacillus</taxon>
    </lineage>
</organism>
<dbReference type="EMBL" id="BFBY01000003">
    <property type="protein sequence ID" value="GBG04642.1"/>
    <property type="molecule type" value="Genomic_DNA"/>
</dbReference>
<evidence type="ECO:0000313" key="2">
    <source>
        <dbReference type="Proteomes" id="UP000257317"/>
    </source>
</evidence>
<proteinExistence type="predicted"/>
<dbReference type="OrthoDB" id="2185727at2"/>
<protein>
    <recommendedName>
        <fullName evidence="3">DUF3114 domain-containing protein</fullName>
    </recommendedName>
</protein>
<comment type="caution">
    <text evidence="1">The sequence shown here is derived from an EMBL/GenBank/DDBJ whole genome shotgun (WGS) entry which is preliminary data.</text>
</comment>
<dbReference type="AlphaFoldDB" id="A0A2Z6TF47"/>
<accession>A0A2Z6TF47</accession>